<gene>
    <name evidence="1" type="ORF">SAMN04489765_0765</name>
</gene>
<proteinExistence type="predicted"/>
<dbReference type="EMBL" id="FNLF01000002">
    <property type="protein sequence ID" value="SDQ53095.1"/>
    <property type="molecule type" value="Genomic_DNA"/>
</dbReference>
<evidence type="ECO:0000313" key="1">
    <source>
        <dbReference type="EMBL" id="SDQ53095.1"/>
    </source>
</evidence>
<dbReference type="AlphaFoldDB" id="A0A1H1BM43"/>
<protein>
    <submittedName>
        <fullName evidence="1">Uncharacterized protein</fullName>
    </submittedName>
</protein>
<dbReference type="Proteomes" id="UP000183053">
    <property type="component" value="Unassembled WGS sequence"/>
</dbReference>
<sequence>MHDRFWSAHEESYVRQADRLAWAEDMPTATAAQKRKRTAAIDRETADDGADTLAGFLESLAMGFRVIQESGPEFEAPISGALPASISPERARGLAQQMEDVTLPRLMEIMALLRGRAAE</sequence>
<accession>A0A1H1BM43</accession>
<evidence type="ECO:0000313" key="2">
    <source>
        <dbReference type="Proteomes" id="UP000183053"/>
    </source>
</evidence>
<keyword evidence="2" id="KW-1185">Reference proteome</keyword>
<name>A0A1H1BM43_9ACTN</name>
<organism evidence="1 2">
    <name type="scientific">Tsukamurella pulmonis</name>
    <dbReference type="NCBI Taxonomy" id="47312"/>
    <lineage>
        <taxon>Bacteria</taxon>
        <taxon>Bacillati</taxon>
        <taxon>Actinomycetota</taxon>
        <taxon>Actinomycetes</taxon>
        <taxon>Mycobacteriales</taxon>
        <taxon>Tsukamurellaceae</taxon>
        <taxon>Tsukamurella</taxon>
    </lineage>
</organism>
<reference evidence="2" key="1">
    <citation type="submission" date="2016-10" db="EMBL/GenBank/DDBJ databases">
        <authorList>
            <person name="Varghese N."/>
            <person name="Submissions S."/>
        </authorList>
    </citation>
    <scope>NUCLEOTIDE SEQUENCE [LARGE SCALE GENOMIC DNA]</scope>
    <source>
        <strain evidence="2">DSM 44142</strain>
    </source>
</reference>